<sequence>MDPTTDPRTIELKKSNPSDIARIVEMEGAADTSGFILPNSAEQHRAAMALPHIVYLSIYDSQSLVGFIILARDGKTCVEFRRIVVGVKGRGIGQRAIIKMEKYCVDELGCKRIWLDVFAENTRGIHIYQKLGYRQFKQGEHNGQPLFFMEKSLQSPKG</sequence>
<evidence type="ECO:0000259" key="1">
    <source>
        <dbReference type="PROSITE" id="PS51186"/>
    </source>
</evidence>
<dbReference type="RefSeq" id="WP_138553169.1">
    <property type="nucleotide sequence ID" value="NZ_PNCH01000063.1"/>
</dbReference>
<dbReference type="OrthoDB" id="5815030at2"/>
<dbReference type="Gene3D" id="3.40.630.30">
    <property type="match status" value="1"/>
</dbReference>
<dbReference type="PANTHER" id="PTHR43415:SF3">
    <property type="entry name" value="GNAT-FAMILY ACETYLTRANSFERASE"/>
    <property type="match status" value="1"/>
</dbReference>
<feature type="domain" description="N-acetyltransferase" evidence="1">
    <location>
        <begin position="10"/>
        <end position="154"/>
    </location>
</feature>
<reference evidence="2 3" key="1">
    <citation type="submission" date="2018-01" db="EMBL/GenBank/DDBJ databases">
        <authorList>
            <person name="Paulsen S."/>
            <person name="Gram L.K."/>
        </authorList>
    </citation>
    <scope>NUCLEOTIDE SEQUENCE [LARGE SCALE GENOMIC DNA]</scope>
    <source>
        <strain evidence="2 3">S2676</strain>
    </source>
</reference>
<keyword evidence="2" id="KW-0808">Transferase</keyword>
<dbReference type="Pfam" id="PF00583">
    <property type="entry name" value="Acetyltransf_1"/>
    <property type="match status" value="1"/>
</dbReference>
<dbReference type="InterPro" id="IPR000182">
    <property type="entry name" value="GNAT_dom"/>
</dbReference>
<protein>
    <submittedName>
        <fullName evidence="2">N-acetyltransferase</fullName>
    </submittedName>
</protein>
<accession>A0A5S3WH49</accession>
<proteinExistence type="predicted"/>
<dbReference type="AlphaFoldDB" id="A0A5S3WH49"/>
<reference evidence="3" key="2">
    <citation type="submission" date="2019-06" db="EMBL/GenBank/DDBJ databases">
        <title>Co-occurence of chitin degradation, pigmentation and bioactivity in marine Pseudoalteromonas.</title>
        <authorList>
            <person name="Sonnenschein E.C."/>
            <person name="Bech P.K."/>
        </authorList>
    </citation>
    <scope>NUCLEOTIDE SEQUENCE [LARGE SCALE GENOMIC DNA]</scope>
    <source>
        <strain evidence="3">S2676</strain>
    </source>
</reference>
<name>A0A5S3WH49_9GAMM</name>
<dbReference type="Proteomes" id="UP000310249">
    <property type="component" value="Unassembled WGS sequence"/>
</dbReference>
<gene>
    <name evidence="2" type="ORF">CWB99_19925</name>
</gene>
<dbReference type="PROSITE" id="PS51186">
    <property type="entry name" value="GNAT"/>
    <property type="match status" value="1"/>
</dbReference>
<evidence type="ECO:0000313" key="2">
    <source>
        <dbReference type="EMBL" id="TMP26027.1"/>
    </source>
</evidence>
<dbReference type="GO" id="GO:0016747">
    <property type="term" value="F:acyltransferase activity, transferring groups other than amino-acyl groups"/>
    <property type="evidence" value="ECO:0007669"/>
    <property type="project" value="InterPro"/>
</dbReference>
<organism evidence="2 3">
    <name type="scientific">Pseudoalteromonas rubra</name>
    <dbReference type="NCBI Taxonomy" id="43658"/>
    <lineage>
        <taxon>Bacteria</taxon>
        <taxon>Pseudomonadati</taxon>
        <taxon>Pseudomonadota</taxon>
        <taxon>Gammaproteobacteria</taxon>
        <taxon>Alteromonadales</taxon>
        <taxon>Pseudoalteromonadaceae</taxon>
        <taxon>Pseudoalteromonas</taxon>
    </lineage>
</organism>
<dbReference type="PANTHER" id="PTHR43415">
    <property type="entry name" value="SPERMIDINE N(1)-ACETYLTRANSFERASE"/>
    <property type="match status" value="1"/>
</dbReference>
<evidence type="ECO:0000313" key="3">
    <source>
        <dbReference type="Proteomes" id="UP000310249"/>
    </source>
</evidence>
<dbReference type="SUPFAM" id="SSF55729">
    <property type="entry name" value="Acyl-CoA N-acyltransferases (Nat)"/>
    <property type="match status" value="1"/>
</dbReference>
<dbReference type="CDD" id="cd04301">
    <property type="entry name" value="NAT_SF"/>
    <property type="match status" value="1"/>
</dbReference>
<dbReference type="EMBL" id="PNCI01000054">
    <property type="protein sequence ID" value="TMP26027.1"/>
    <property type="molecule type" value="Genomic_DNA"/>
</dbReference>
<dbReference type="InterPro" id="IPR016181">
    <property type="entry name" value="Acyl_CoA_acyltransferase"/>
</dbReference>
<comment type="caution">
    <text evidence="2">The sequence shown here is derived from an EMBL/GenBank/DDBJ whole genome shotgun (WGS) entry which is preliminary data.</text>
</comment>